<comment type="caution">
    <text evidence="2">The sequence shown here is derived from an EMBL/GenBank/DDBJ whole genome shotgun (WGS) entry which is preliminary data.</text>
</comment>
<proteinExistence type="predicted"/>
<name>A0AAD8VDA5_9PEZI</name>
<dbReference type="Proteomes" id="UP001230504">
    <property type="component" value="Unassembled WGS sequence"/>
</dbReference>
<gene>
    <name evidence="2" type="ORF">LY79DRAFT_17705</name>
</gene>
<organism evidence="2 3">
    <name type="scientific">Colletotrichum navitas</name>
    <dbReference type="NCBI Taxonomy" id="681940"/>
    <lineage>
        <taxon>Eukaryota</taxon>
        <taxon>Fungi</taxon>
        <taxon>Dikarya</taxon>
        <taxon>Ascomycota</taxon>
        <taxon>Pezizomycotina</taxon>
        <taxon>Sordariomycetes</taxon>
        <taxon>Hypocreomycetidae</taxon>
        <taxon>Glomerellales</taxon>
        <taxon>Glomerellaceae</taxon>
        <taxon>Colletotrichum</taxon>
        <taxon>Colletotrichum graminicola species complex</taxon>
    </lineage>
</organism>
<sequence>MSAVVFSRLTSDKPCWRGADVELFGGGGSCRLLRPTLLRLPLLGECHTAGCHAPWAGVERGLPFWSPPPQRTRRAPGRCALRPPLPPDSRAHYPQPRFGRFSEATQIAHTRAIPREPPPCSGSRRVDRRAFGLVLSHRRL</sequence>
<evidence type="ECO:0000256" key="1">
    <source>
        <dbReference type="SAM" id="MobiDB-lite"/>
    </source>
</evidence>
<protein>
    <submittedName>
        <fullName evidence="2">Uncharacterized protein</fullName>
    </submittedName>
</protein>
<dbReference type="EMBL" id="JAHLJV010000001">
    <property type="protein sequence ID" value="KAK1600395.1"/>
    <property type="molecule type" value="Genomic_DNA"/>
</dbReference>
<feature type="region of interest" description="Disordered" evidence="1">
    <location>
        <begin position="66"/>
        <end position="96"/>
    </location>
</feature>
<reference evidence="2" key="1">
    <citation type="submission" date="2021-06" db="EMBL/GenBank/DDBJ databases">
        <title>Comparative genomics, transcriptomics and evolutionary studies reveal genomic signatures of adaptation to plant cell wall in hemibiotrophic fungi.</title>
        <authorList>
            <consortium name="DOE Joint Genome Institute"/>
            <person name="Baroncelli R."/>
            <person name="Diaz J.F."/>
            <person name="Benocci T."/>
            <person name="Peng M."/>
            <person name="Battaglia E."/>
            <person name="Haridas S."/>
            <person name="Andreopoulos W."/>
            <person name="Labutti K."/>
            <person name="Pangilinan J."/>
            <person name="Floch G.L."/>
            <person name="Makela M.R."/>
            <person name="Henrissat B."/>
            <person name="Grigoriev I.V."/>
            <person name="Crouch J.A."/>
            <person name="De Vries R.P."/>
            <person name="Sukno S.A."/>
            <person name="Thon M.R."/>
        </authorList>
    </citation>
    <scope>NUCLEOTIDE SEQUENCE</scope>
    <source>
        <strain evidence="2">CBS 125086</strain>
    </source>
</reference>
<dbReference type="AlphaFoldDB" id="A0AAD8VDA5"/>
<evidence type="ECO:0000313" key="3">
    <source>
        <dbReference type="Proteomes" id="UP001230504"/>
    </source>
</evidence>
<evidence type="ECO:0000313" key="2">
    <source>
        <dbReference type="EMBL" id="KAK1600395.1"/>
    </source>
</evidence>
<dbReference type="GeneID" id="85435506"/>
<keyword evidence="3" id="KW-1185">Reference proteome</keyword>
<dbReference type="RefSeq" id="XP_060420891.1">
    <property type="nucleotide sequence ID" value="XM_060551266.1"/>
</dbReference>
<accession>A0AAD8VDA5</accession>